<evidence type="ECO:0000256" key="1">
    <source>
        <dbReference type="SAM" id="MobiDB-lite"/>
    </source>
</evidence>
<dbReference type="EMBL" id="KN823062">
    <property type="protein sequence ID" value="KIO24401.1"/>
    <property type="molecule type" value="Genomic_DNA"/>
</dbReference>
<gene>
    <name evidence="2" type="ORF">M407DRAFT_8969</name>
</gene>
<feature type="region of interest" description="Disordered" evidence="1">
    <location>
        <begin position="89"/>
        <end position="114"/>
    </location>
</feature>
<dbReference type="HOGENOM" id="CLU_045566_0_0_1"/>
<evidence type="ECO:0000313" key="2">
    <source>
        <dbReference type="EMBL" id="KIO24401.1"/>
    </source>
</evidence>
<sequence>MSSAGGSQSGHGVAGSGDDFQVAVDRLLRLNARTFAITGTVPLFAPITLFFQTPTGSCHLLRFPSESSIPSRSFDAFLAACEPVTSPIPSAHGRSASTAGASPPTHHTFRSNPARPINTSFDIASHPILETVRRTLFPTLLAEGSNNYLVASLNRVDVFCPGASSAQPRGFSSHRTEGDDEPVAHIIVTLPVRFRGGMLAVAKDGIEEKFWGRGTLSGGSSQPTAGGFAALGAQDAKKPAGSIGSIEWVAWMGNRECEQKIEKVEKGVRINLVYDVRIRGYGPNGTSPRALLTPNDNLLAAVSSVLKRSRGMKLAFYLTNDYGISPSHVLADSVVPLLKGSDLALYHALKFYNLQPSLRYTAGGFIWPTGSTATIVASPQYLEAIKRLALKSAGDDEDLSVQIEEGGGVPLDREGIVIATGKEQGKVGRERVAILEARQSKLECE</sequence>
<evidence type="ECO:0000313" key="3">
    <source>
        <dbReference type="Proteomes" id="UP000054248"/>
    </source>
</evidence>
<name>A0A0C3QEQ4_9AGAM</name>
<protein>
    <submittedName>
        <fullName evidence="2">Uncharacterized protein</fullName>
    </submittedName>
</protein>
<keyword evidence="3" id="KW-1185">Reference proteome</keyword>
<proteinExistence type="predicted"/>
<organism evidence="2 3">
    <name type="scientific">Tulasnella calospora MUT 4182</name>
    <dbReference type="NCBI Taxonomy" id="1051891"/>
    <lineage>
        <taxon>Eukaryota</taxon>
        <taxon>Fungi</taxon>
        <taxon>Dikarya</taxon>
        <taxon>Basidiomycota</taxon>
        <taxon>Agaricomycotina</taxon>
        <taxon>Agaricomycetes</taxon>
        <taxon>Cantharellales</taxon>
        <taxon>Tulasnellaceae</taxon>
        <taxon>Tulasnella</taxon>
    </lineage>
</organism>
<dbReference type="AlphaFoldDB" id="A0A0C3QEQ4"/>
<reference evidence="3" key="2">
    <citation type="submission" date="2015-01" db="EMBL/GenBank/DDBJ databases">
        <title>Evolutionary Origins and Diversification of the Mycorrhizal Mutualists.</title>
        <authorList>
            <consortium name="DOE Joint Genome Institute"/>
            <consortium name="Mycorrhizal Genomics Consortium"/>
            <person name="Kohler A."/>
            <person name="Kuo A."/>
            <person name="Nagy L.G."/>
            <person name="Floudas D."/>
            <person name="Copeland A."/>
            <person name="Barry K.W."/>
            <person name="Cichocki N."/>
            <person name="Veneault-Fourrey C."/>
            <person name="LaButti K."/>
            <person name="Lindquist E.A."/>
            <person name="Lipzen A."/>
            <person name="Lundell T."/>
            <person name="Morin E."/>
            <person name="Murat C."/>
            <person name="Riley R."/>
            <person name="Ohm R."/>
            <person name="Sun H."/>
            <person name="Tunlid A."/>
            <person name="Henrissat B."/>
            <person name="Grigoriev I.V."/>
            <person name="Hibbett D.S."/>
            <person name="Martin F."/>
        </authorList>
    </citation>
    <scope>NUCLEOTIDE SEQUENCE [LARGE SCALE GENOMIC DNA]</scope>
    <source>
        <strain evidence="3">MUT 4182</strain>
    </source>
</reference>
<accession>A0A0C3QEQ4</accession>
<dbReference type="OrthoDB" id="3166447at2759"/>
<reference evidence="2 3" key="1">
    <citation type="submission" date="2014-04" db="EMBL/GenBank/DDBJ databases">
        <authorList>
            <consortium name="DOE Joint Genome Institute"/>
            <person name="Kuo A."/>
            <person name="Girlanda M."/>
            <person name="Perotto S."/>
            <person name="Kohler A."/>
            <person name="Nagy L.G."/>
            <person name="Floudas D."/>
            <person name="Copeland A."/>
            <person name="Barry K.W."/>
            <person name="Cichocki N."/>
            <person name="Veneault-Fourrey C."/>
            <person name="LaButti K."/>
            <person name="Lindquist E.A."/>
            <person name="Lipzen A."/>
            <person name="Lundell T."/>
            <person name="Morin E."/>
            <person name="Murat C."/>
            <person name="Sun H."/>
            <person name="Tunlid A."/>
            <person name="Henrissat B."/>
            <person name="Grigoriev I.V."/>
            <person name="Hibbett D.S."/>
            <person name="Martin F."/>
            <person name="Nordberg H.P."/>
            <person name="Cantor M.N."/>
            <person name="Hua S.X."/>
        </authorList>
    </citation>
    <scope>NUCLEOTIDE SEQUENCE [LARGE SCALE GENOMIC DNA]</scope>
    <source>
        <strain evidence="2 3">MUT 4182</strain>
    </source>
</reference>
<dbReference type="Proteomes" id="UP000054248">
    <property type="component" value="Unassembled WGS sequence"/>
</dbReference>
<dbReference type="STRING" id="1051891.A0A0C3QEQ4"/>